<dbReference type="InterPro" id="IPR050095">
    <property type="entry name" value="ECF_ABC_transporter_ATP-bd"/>
</dbReference>
<evidence type="ECO:0000256" key="2">
    <source>
        <dbReference type="ARBA" id="ARBA00005417"/>
    </source>
</evidence>
<dbReference type="GO" id="GO:0016887">
    <property type="term" value="F:ATP hydrolysis activity"/>
    <property type="evidence" value="ECO:0007669"/>
    <property type="project" value="InterPro"/>
</dbReference>
<dbReference type="NCBIfam" id="NF010167">
    <property type="entry name" value="PRK13648.1"/>
    <property type="match status" value="2"/>
</dbReference>
<evidence type="ECO:0000256" key="4">
    <source>
        <dbReference type="ARBA" id="ARBA00022475"/>
    </source>
</evidence>
<dbReference type="InterPro" id="IPR015856">
    <property type="entry name" value="ABC_transpr_CbiO/EcfA_su"/>
</dbReference>
<accession>A0A6N8FDL8</accession>
<comment type="caution">
    <text evidence="10">The sequence shown here is derived from an EMBL/GenBank/DDBJ whole genome shotgun (WGS) entry which is preliminary data.</text>
</comment>
<dbReference type="RefSeq" id="WP_155667237.1">
    <property type="nucleotide sequence ID" value="NZ_WOCA01000002.1"/>
</dbReference>
<reference evidence="10 11" key="1">
    <citation type="submission" date="2019-11" db="EMBL/GenBank/DDBJ databases">
        <authorList>
            <person name="Li X."/>
        </authorList>
    </citation>
    <scope>NUCLEOTIDE SEQUENCE [LARGE SCALE GENOMIC DNA]</scope>
    <source>
        <strain evidence="10 11">L9</strain>
    </source>
</reference>
<evidence type="ECO:0000259" key="9">
    <source>
        <dbReference type="PROSITE" id="PS50893"/>
    </source>
</evidence>
<dbReference type="SMART" id="SM00382">
    <property type="entry name" value="AAA"/>
    <property type="match status" value="2"/>
</dbReference>
<evidence type="ECO:0000256" key="7">
    <source>
        <dbReference type="ARBA" id="ARBA00022967"/>
    </source>
</evidence>
<evidence type="ECO:0000256" key="6">
    <source>
        <dbReference type="ARBA" id="ARBA00022840"/>
    </source>
</evidence>
<keyword evidence="7" id="KW-1278">Translocase</keyword>
<keyword evidence="8" id="KW-0472">Membrane</keyword>
<keyword evidence="5" id="KW-0547">Nucleotide-binding</keyword>
<dbReference type="InterPro" id="IPR027417">
    <property type="entry name" value="P-loop_NTPase"/>
</dbReference>
<dbReference type="CDD" id="cd03225">
    <property type="entry name" value="ABC_cobalt_CbiO_domain1"/>
    <property type="match status" value="2"/>
</dbReference>
<dbReference type="GO" id="GO:0042626">
    <property type="term" value="F:ATPase-coupled transmembrane transporter activity"/>
    <property type="evidence" value="ECO:0007669"/>
    <property type="project" value="TreeGrafter"/>
</dbReference>
<dbReference type="PROSITE" id="PS00211">
    <property type="entry name" value="ABC_TRANSPORTER_1"/>
    <property type="match status" value="2"/>
</dbReference>
<dbReference type="PANTHER" id="PTHR43553">
    <property type="entry name" value="HEAVY METAL TRANSPORTER"/>
    <property type="match status" value="1"/>
</dbReference>
<name>A0A6N8FDL8_9BACI</name>
<sequence length="544" mass="61889">MEILSTENVTFRYPGSPQYVLEDINFSIHKGDFAILCGPSGSGKSTLLRMFKQELLPHGECSGSFFYKGNSLQDMDRLTVAKEIGMVFQDPDNQIVMEHVMDELLFGMENMGYPTDVMRRKVAEMVHFFGLQDLLETRTDELSGGQKQLINLASVLLLDPNILLLDEPTAQLDPIAAKEFIHLLKRLNDEFGITILIVEHRLEELFSLANRVILLDKGRLVFDTSPRDAVSHMYTSMRHFLPSAALVYLDHSEERRQEKIPLSVREAKKWVVNANLSFVQKKEKLLPEQEPFVELRKIDYQYSKHSEPVLKNLSFSVNRGEWMSLVGANGTGKTTVLKLIGGLLKPQHGYIKYSGRKVKQIDQEEIGYLPQNPKTFFLHDTLFDEYRQIAKANQKNVEAIDSLVRKFQLRELLTRHPYDLSGGEMQKAALVGILLGEPSLLLVDEPTKGMDPDFKAEFGELMQELVNEGLTVIMVTHDIEFAAHYSTRCSMIFRGDITVSEQTQSFFRENTYYTTAINRITREGSGLSPVTLEEAMLLLQKNGI</sequence>
<dbReference type="PROSITE" id="PS50893">
    <property type="entry name" value="ABC_TRANSPORTER_2"/>
    <property type="match status" value="2"/>
</dbReference>
<dbReference type="SUPFAM" id="SSF52540">
    <property type="entry name" value="P-loop containing nucleoside triphosphate hydrolases"/>
    <property type="match status" value="2"/>
</dbReference>
<evidence type="ECO:0000256" key="1">
    <source>
        <dbReference type="ARBA" id="ARBA00004202"/>
    </source>
</evidence>
<evidence type="ECO:0000256" key="5">
    <source>
        <dbReference type="ARBA" id="ARBA00022741"/>
    </source>
</evidence>
<dbReference type="InterPro" id="IPR003439">
    <property type="entry name" value="ABC_transporter-like_ATP-bd"/>
</dbReference>
<dbReference type="Pfam" id="PF00005">
    <property type="entry name" value="ABC_tran"/>
    <property type="match status" value="2"/>
</dbReference>
<dbReference type="GO" id="GO:0005524">
    <property type="term" value="F:ATP binding"/>
    <property type="evidence" value="ECO:0007669"/>
    <property type="project" value="UniProtKB-KW"/>
</dbReference>
<keyword evidence="11" id="KW-1185">Reference proteome</keyword>
<evidence type="ECO:0000313" key="11">
    <source>
        <dbReference type="Proteomes" id="UP000469125"/>
    </source>
</evidence>
<keyword evidence="6 10" id="KW-0067">ATP-binding</keyword>
<dbReference type="AlphaFoldDB" id="A0A6N8FDL8"/>
<evidence type="ECO:0000313" key="10">
    <source>
        <dbReference type="EMBL" id="MUK87495.1"/>
    </source>
</evidence>
<gene>
    <name evidence="10" type="ORF">GMD78_03655</name>
</gene>
<dbReference type="InterPro" id="IPR003593">
    <property type="entry name" value="AAA+_ATPase"/>
</dbReference>
<proteinExistence type="inferred from homology"/>
<dbReference type="Gene3D" id="3.40.50.300">
    <property type="entry name" value="P-loop containing nucleotide triphosphate hydrolases"/>
    <property type="match status" value="2"/>
</dbReference>
<dbReference type="InterPro" id="IPR017871">
    <property type="entry name" value="ABC_transporter-like_CS"/>
</dbReference>
<feature type="domain" description="ABC transporter" evidence="9">
    <location>
        <begin position="4"/>
        <end position="242"/>
    </location>
</feature>
<evidence type="ECO:0000256" key="3">
    <source>
        <dbReference type="ARBA" id="ARBA00022448"/>
    </source>
</evidence>
<keyword evidence="3" id="KW-0813">Transport</keyword>
<dbReference type="PANTHER" id="PTHR43553:SF27">
    <property type="entry name" value="ENERGY-COUPLING FACTOR TRANSPORTER ATP-BINDING PROTEIN ECFA2"/>
    <property type="match status" value="1"/>
</dbReference>
<organism evidence="10 11">
    <name type="scientific">Ornithinibacillus caprae</name>
    <dbReference type="NCBI Taxonomy" id="2678566"/>
    <lineage>
        <taxon>Bacteria</taxon>
        <taxon>Bacillati</taxon>
        <taxon>Bacillota</taxon>
        <taxon>Bacilli</taxon>
        <taxon>Bacillales</taxon>
        <taxon>Bacillaceae</taxon>
        <taxon>Ornithinibacillus</taxon>
    </lineage>
</organism>
<evidence type="ECO:0000256" key="8">
    <source>
        <dbReference type="ARBA" id="ARBA00023136"/>
    </source>
</evidence>
<dbReference type="GO" id="GO:0043190">
    <property type="term" value="C:ATP-binding cassette (ABC) transporter complex"/>
    <property type="evidence" value="ECO:0007669"/>
    <property type="project" value="TreeGrafter"/>
</dbReference>
<dbReference type="Proteomes" id="UP000469125">
    <property type="component" value="Unassembled WGS sequence"/>
</dbReference>
<dbReference type="EMBL" id="WOCA01000002">
    <property type="protein sequence ID" value="MUK87495.1"/>
    <property type="molecule type" value="Genomic_DNA"/>
</dbReference>
<protein>
    <submittedName>
        <fullName evidence="10">ATP-binding cassette domain-containing protein</fullName>
    </submittedName>
</protein>
<keyword evidence="4" id="KW-1003">Cell membrane</keyword>
<feature type="domain" description="ABC transporter" evidence="9">
    <location>
        <begin position="295"/>
        <end position="519"/>
    </location>
</feature>
<comment type="similarity">
    <text evidence="2">Belongs to the ABC transporter superfamily.</text>
</comment>
<comment type="subcellular location">
    <subcellularLocation>
        <location evidence="1">Cell membrane</location>
        <topology evidence="1">Peripheral membrane protein</topology>
    </subcellularLocation>
</comment>